<keyword evidence="2" id="KW-1185">Reference proteome</keyword>
<dbReference type="Proteomes" id="UP000280668">
    <property type="component" value="Unassembled WGS sequence"/>
</dbReference>
<dbReference type="AlphaFoldDB" id="A0A3N2BDN2"/>
<evidence type="ECO:0000313" key="2">
    <source>
        <dbReference type="Proteomes" id="UP000280668"/>
    </source>
</evidence>
<evidence type="ECO:0000313" key="1">
    <source>
        <dbReference type="EMBL" id="ROR73360.1"/>
    </source>
</evidence>
<dbReference type="OrthoDB" id="4466954at2"/>
<dbReference type="InterPro" id="IPR024006">
    <property type="entry name" value="Alt_signal_exp_actinobact"/>
</dbReference>
<gene>
    <name evidence="1" type="ORF">EDD31_1737</name>
</gene>
<dbReference type="InterPro" id="IPR023833">
    <property type="entry name" value="Signal_pept_SipW-depend-type"/>
</dbReference>
<dbReference type="NCBIfam" id="TIGR04089">
    <property type="entry name" value="exp_by_SipW_III"/>
    <property type="match status" value="1"/>
</dbReference>
<accession>A0A3N2BDN2</accession>
<dbReference type="NCBIfam" id="TIGR04088">
    <property type="entry name" value="cognate_SipW"/>
    <property type="match status" value="1"/>
</dbReference>
<reference evidence="1 2" key="1">
    <citation type="submission" date="2018-11" db="EMBL/GenBank/DDBJ databases">
        <title>Sequencing the genomes of 1000 actinobacteria strains.</title>
        <authorList>
            <person name="Klenk H.-P."/>
        </authorList>
    </citation>
    <scope>NUCLEOTIDE SEQUENCE [LARGE SCALE GENOMIC DNA]</scope>
    <source>
        <strain evidence="1 2">DSM 11294</strain>
    </source>
</reference>
<protein>
    <submittedName>
        <fullName evidence="1">Alternate signal-mediated exported protein</fullName>
    </submittedName>
</protein>
<sequence>MPNKMTKGAVAIGAGVVLLLGGAGTYALWSVTETLDGAVATGDLNLELDGAGTWEMNGEAFDPATDHIVPGDTVTYTQALTVTAVGENLNARLSINEDAAIVPGGLEQYFDIDLAVDTGWDSDAAGFIVPSTDPGVPYEIEAVVTLEFDETTPNREGTTTDVDFGEIAFTLEQTPVS</sequence>
<dbReference type="EMBL" id="RKHK01000001">
    <property type="protein sequence ID" value="ROR73360.1"/>
    <property type="molecule type" value="Genomic_DNA"/>
</dbReference>
<name>A0A3N2BDN2_9MICO</name>
<organism evidence="1 2">
    <name type="scientific">Bogoriella caseilytica</name>
    <dbReference type="NCBI Taxonomy" id="56055"/>
    <lineage>
        <taxon>Bacteria</taxon>
        <taxon>Bacillati</taxon>
        <taxon>Actinomycetota</taxon>
        <taxon>Actinomycetes</taxon>
        <taxon>Micrococcales</taxon>
        <taxon>Bogoriellaceae</taxon>
        <taxon>Bogoriella</taxon>
    </lineage>
</organism>
<comment type="caution">
    <text evidence="1">The sequence shown here is derived from an EMBL/GenBank/DDBJ whole genome shotgun (WGS) entry which is preliminary data.</text>
</comment>
<proteinExistence type="predicted"/>